<evidence type="ECO:0000313" key="5">
    <source>
        <dbReference type="EMBL" id="KAG6520117.1"/>
    </source>
</evidence>
<sequence length="444" mass="48731">MALIWTGAGSSLSASATLRCAALPGSGKHADRLLSALHTASPHDSAAAHRLIRKFLAKSSKSAALFALSRFLYLSSPYTLAIYEQINDASWFKWKPKLAASVIAVLEKQGRYDAAQTLASDAVARLNASRDLALFYCDLIDAFSEQGLTQSLHEAYEHLQEIPFSDRRFHGSSIKALCSMGKPADAEEKLNEMASSGFEPSPPEFKMVIQSYGQLGLFSEMRKILRSMEDAGAEIDTVCCNIALSCYGHHGKLSEMVFWMEKMRALGVGFSVRTFNCVLNSCPVLLSICSKGTIQSFSESNSRALPLSVDALLKKLEADSLSSSSSTEALLVKNLIASSVLDENLEWSSSGSKLDLHGFHVTSAYIILLNWMQELRLRFSKENAVPLEISIICGTGNHSQRRGQSPIKILVREIMFQTSSPMRIDRKNPGRFVASGKAIKEWLC</sequence>
<name>A0A8J5H3H6_ZINOF</name>
<keyword evidence="2" id="KW-0677">Repeat</keyword>
<comment type="caution">
    <text evidence="5">The sequence shown here is derived from an EMBL/GenBank/DDBJ whole genome shotgun (WGS) entry which is preliminary data.</text>
</comment>
<dbReference type="InterPro" id="IPR002625">
    <property type="entry name" value="Smr_dom"/>
</dbReference>
<feature type="domain" description="Smr" evidence="4">
    <location>
        <begin position="354"/>
        <end position="444"/>
    </location>
</feature>
<dbReference type="NCBIfam" id="TIGR00756">
    <property type="entry name" value="PPR"/>
    <property type="match status" value="2"/>
</dbReference>
<dbReference type="SMART" id="SM00463">
    <property type="entry name" value="SMR"/>
    <property type="match status" value="1"/>
</dbReference>
<organism evidence="5 6">
    <name type="scientific">Zingiber officinale</name>
    <name type="common">Ginger</name>
    <name type="synonym">Amomum zingiber</name>
    <dbReference type="NCBI Taxonomy" id="94328"/>
    <lineage>
        <taxon>Eukaryota</taxon>
        <taxon>Viridiplantae</taxon>
        <taxon>Streptophyta</taxon>
        <taxon>Embryophyta</taxon>
        <taxon>Tracheophyta</taxon>
        <taxon>Spermatophyta</taxon>
        <taxon>Magnoliopsida</taxon>
        <taxon>Liliopsida</taxon>
        <taxon>Zingiberales</taxon>
        <taxon>Zingiberaceae</taxon>
        <taxon>Zingiber</taxon>
    </lineage>
</organism>
<comment type="similarity">
    <text evidence="1">Belongs to the PPR family. P subfamily.</text>
</comment>
<evidence type="ECO:0000313" key="6">
    <source>
        <dbReference type="Proteomes" id="UP000734854"/>
    </source>
</evidence>
<dbReference type="AlphaFoldDB" id="A0A8J5H3H6"/>
<accession>A0A8J5H3H6</accession>
<keyword evidence="6" id="KW-1185">Reference proteome</keyword>
<feature type="repeat" description="PPR" evidence="3">
    <location>
        <begin position="166"/>
        <end position="200"/>
    </location>
</feature>
<dbReference type="PROSITE" id="PS51375">
    <property type="entry name" value="PPR"/>
    <property type="match status" value="1"/>
</dbReference>
<dbReference type="PROSITE" id="PS50828">
    <property type="entry name" value="SMR"/>
    <property type="match status" value="1"/>
</dbReference>
<proteinExistence type="inferred from homology"/>
<reference evidence="5 6" key="1">
    <citation type="submission" date="2020-08" db="EMBL/GenBank/DDBJ databases">
        <title>Plant Genome Project.</title>
        <authorList>
            <person name="Zhang R.-G."/>
        </authorList>
    </citation>
    <scope>NUCLEOTIDE SEQUENCE [LARGE SCALE GENOMIC DNA]</scope>
    <source>
        <tissue evidence="5">Rhizome</tissue>
    </source>
</reference>
<dbReference type="InterPro" id="IPR002885">
    <property type="entry name" value="PPR_rpt"/>
</dbReference>
<dbReference type="OrthoDB" id="1931748at2759"/>
<dbReference type="EMBL" id="JACMSC010000005">
    <property type="protein sequence ID" value="KAG6520117.1"/>
    <property type="molecule type" value="Genomic_DNA"/>
</dbReference>
<dbReference type="PANTHER" id="PTHR47447:SF15">
    <property type="entry name" value="OS02G0120000 PROTEIN"/>
    <property type="match status" value="1"/>
</dbReference>
<evidence type="ECO:0000259" key="4">
    <source>
        <dbReference type="PROSITE" id="PS50828"/>
    </source>
</evidence>
<dbReference type="PANTHER" id="PTHR47447">
    <property type="entry name" value="OS03G0856100 PROTEIN"/>
    <property type="match status" value="1"/>
</dbReference>
<evidence type="ECO:0000256" key="1">
    <source>
        <dbReference type="ARBA" id="ARBA00007626"/>
    </source>
</evidence>
<evidence type="ECO:0000256" key="2">
    <source>
        <dbReference type="ARBA" id="ARBA00022737"/>
    </source>
</evidence>
<evidence type="ECO:0000256" key="3">
    <source>
        <dbReference type="PROSITE-ProRule" id="PRU00708"/>
    </source>
</evidence>
<gene>
    <name evidence="5" type="ORF">ZIOFF_017149</name>
</gene>
<dbReference type="Pfam" id="PF01535">
    <property type="entry name" value="PPR"/>
    <property type="match status" value="3"/>
</dbReference>
<dbReference type="Proteomes" id="UP000734854">
    <property type="component" value="Unassembled WGS sequence"/>
</dbReference>
<protein>
    <recommendedName>
        <fullName evidence="4">Smr domain-containing protein</fullName>
    </recommendedName>
</protein>